<dbReference type="Proteomes" id="UP000602510">
    <property type="component" value="Unassembled WGS sequence"/>
</dbReference>
<organism evidence="1 2">
    <name type="scientific">Phytophthora infestans</name>
    <name type="common">Potato late blight agent</name>
    <name type="synonym">Botrytis infestans</name>
    <dbReference type="NCBI Taxonomy" id="4787"/>
    <lineage>
        <taxon>Eukaryota</taxon>
        <taxon>Sar</taxon>
        <taxon>Stramenopiles</taxon>
        <taxon>Oomycota</taxon>
        <taxon>Peronosporomycetes</taxon>
        <taxon>Peronosporales</taxon>
        <taxon>Peronosporaceae</taxon>
        <taxon>Phytophthora</taxon>
    </lineage>
</organism>
<evidence type="ECO:0000313" key="1">
    <source>
        <dbReference type="EMBL" id="KAF4031301.1"/>
    </source>
</evidence>
<gene>
    <name evidence="1" type="ORF">GN244_ATG16852</name>
</gene>
<keyword evidence="2" id="KW-1185">Reference proteome</keyword>
<proteinExistence type="predicted"/>
<accession>A0A833SZW6</accession>
<protein>
    <submittedName>
        <fullName evidence="1">Uncharacterized protein</fullName>
    </submittedName>
</protein>
<dbReference type="AlphaFoldDB" id="A0A833SZW6"/>
<dbReference type="EMBL" id="WSZM01000590">
    <property type="protein sequence ID" value="KAF4031301.1"/>
    <property type="molecule type" value="Genomic_DNA"/>
</dbReference>
<reference evidence="1" key="1">
    <citation type="submission" date="2020-04" db="EMBL/GenBank/DDBJ databases">
        <title>Hybrid Assembly of Korean Phytophthora infestans isolates.</title>
        <authorList>
            <person name="Prokchorchik M."/>
            <person name="Lee Y."/>
            <person name="Seo J."/>
            <person name="Cho J.-H."/>
            <person name="Park Y.-E."/>
            <person name="Jang D.-C."/>
            <person name="Im J.-S."/>
            <person name="Choi J.-G."/>
            <person name="Park H.-J."/>
            <person name="Lee G.-B."/>
            <person name="Lee Y.-G."/>
            <person name="Hong S.-Y."/>
            <person name="Cho K."/>
            <person name="Sohn K.H."/>
        </authorList>
    </citation>
    <scope>NUCLEOTIDE SEQUENCE</scope>
    <source>
        <strain evidence="1">KR_1_A1</strain>
    </source>
</reference>
<comment type="caution">
    <text evidence="1">The sequence shown here is derived from an EMBL/GenBank/DDBJ whole genome shotgun (WGS) entry which is preliminary data.</text>
</comment>
<name>A0A833SZW6_PHYIN</name>
<sequence length="110" mass="12113">MILFPASFASRFFQTGNFQPLSSRGGNVTRGRRLAAHPENTGAPSEDPTMARTHKTAMIKAQMAEEAREEEARRMEAARLAGVMDARTPRRDPKHASVLMRFGASLALTL</sequence>
<evidence type="ECO:0000313" key="2">
    <source>
        <dbReference type="Proteomes" id="UP000602510"/>
    </source>
</evidence>